<dbReference type="GO" id="GO:0016020">
    <property type="term" value="C:membrane"/>
    <property type="evidence" value="ECO:0007669"/>
    <property type="project" value="InterPro"/>
</dbReference>
<dbReference type="FunFam" id="3.40.50.150:FF:000725">
    <property type="entry name" value="Glutathione S-transferase, C-terminal domain-containing"/>
    <property type="match status" value="1"/>
</dbReference>
<dbReference type="EMBL" id="JBBCAQ010000019">
    <property type="protein sequence ID" value="KAK7595225.1"/>
    <property type="molecule type" value="Genomic_DNA"/>
</dbReference>
<keyword evidence="1" id="KW-0732">Signal</keyword>
<dbReference type="Gene3D" id="3.30.720.220">
    <property type="match status" value="1"/>
</dbReference>
<dbReference type="InterPro" id="IPR025714">
    <property type="entry name" value="Methyltranfer_dom"/>
</dbReference>
<sequence>MLASIIFLGGLTCLVLVIESSWTDSDSRSSSIPLLNATDVNCWRYEHWEIVETCHPCSDFEVTSRSIEACKETHFKEAVLCRKSGKFYRSCPKVGWIEEQKFWKFECMVFIASLIFTYAAFVRQKVLDQRVMIMSGIYVSVSKVSKSFIYCDLDSAIVLFTYKYLRSNCETFPNLFLVIDENQDGILELQSSEFIYSSKLHEEIDEVLDNCMLPLYYLADKKYCVAGLCAVLRQLVKAFGNDCCLLGFRGACLSACAESSVWTKFCEVDLLTSIKQSVKVLSPEIPLDLVRLEHHFDQPVRTHNIGKQNLRFSKINAGSVEDGYVVEHCYVEGPEMLVSDLLILPLVHIFFRYYSTERVAELLRLIYKWYNLMLSDERVRSSLSVLNVAKISIGEMTFTVPEVKRESLYKCDPRRYKAKEKMFTKQEDVDHVISVIDAMNVLPEYQYMRCKEQNFNWKLVPFYAHPEGGNLPAKRLDRKVQQVENIVRPVLKIAEDGDTVVDFCCGVGHVGILIAHFLPNCKIILLDNKEHSLHRALERIELLKLKNVFIIQSNIDYFKGIFDVGVTLHACGVATDLVIKSCVENRSKFVIAPCCYGKLQVNHILRYPRSERYASSPLTIRDYMVAGHSADQTHKEEYSKSDQGEKCMRIVDVDRCLHAEECGYRVYLSKMVPATCSPKNNFIVGVPEEKFQEHYIE</sequence>
<comment type="caution">
    <text evidence="3">The sequence shown here is derived from an EMBL/GenBank/DDBJ whole genome shotgun (WGS) entry which is preliminary data.</text>
</comment>
<proteinExistence type="predicted"/>
<accession>A0AAN9TIF2</accession>
<dbReference type="InterPro" id="IPR029063">
    <property type="entry name" value="SAM-dependent_MTases_sf"/>
</dbReference>
<evidence type="ECO:0000256" key="1">
    <source>
        <dbReference type="SAM" id="SignalP"/>
    </source>
</evidence>
<feature type="chain" id="PRO_5042997612" description="Methyltransferase domain-containing protein" evidence="1">
    <location>
        <begin position="24"/>
        <end position="697"/>
    </location>
</feature>
<feature type="signal peptide" evidence="1">
    <location>
        <begin position="1"/>
        <end position="23"/>
    </location>
</feature>
<dbReference type="CDD" id="cd02440">
    <property type="entry name" value="AdoMet_MTases"/>
    <property type="match status" value="1"/>
</dbReference>
<dbReference type="Pfam" id="PF13679">
    <property type="entry name" value="Methyltransf_32"/>
    <property type="match status" value="1"/>
</dbReference>
<evidence type="ECO:0000259" key="2">
    <source>
        <dbReference type="Pfam" id="PF13679"/>
    </source>
</evidence>
<evidence type="ECO:0000313" key="4">
    <source>
        <dbReference type="Proteomes" id="UP001367676"/>
    </source>
</evidence>
<organism evidence="3 4">
    <name type="scientific">Parthenolecanium corni</name>
    <dbReference type="NCBI Taxonomy" id="536013"/>
    <lineage>
        <taxon>Eukaryota</taxon>
        <taxon>Metazoa</taxon>
        <taxon>Ecdysozoa</taxon>
        <taxon>Arthropoda</taxon>
        <taxon>Hexapoda</taxon>
        <taxon>Insecta</taxon>
        <taxon>Pterygota</taxon>
        <taxon>Neoptera</taxon>
        <taxon>Paraneoptera</taxon>
        <taxon>Hemiptera</taxon>
        <taxon>Sternorrhyncha</taxon>
        <taxon>Coccoidea</taxon>
        <taxon>Coccidae</taxon>
        <taxon>Parthenolecanium</taxon>
    </lineage>
</organism>
<reference evidence="3 4" key="1">
    <citation type="submission" date="2024-03" db="EMBL/GenBank/DDBJ databases">
        <title>Adaptation during the transition from Ophiocordyceps entomopathogen to insect associate is accompanied by gene loss and intensified selection.</title>
        <authorList>
            <person name="Ward C.M."/>
            <person name="Onetto C.A."/>
            <person name="Borneman A.R."/>
        </authorList>
    </citation>
    <scope>NUCLEOTIDE SEQUENCE [LARGE SCALE GENOMIC DNA]</scope>
    <source>
        <strain evidence="3">AWRI1</strain>
        <tissue evidence="3">Single Adult Female</tissue>
    </source>
</reference>
<keyword evidence="4" id="KW-1185">Reference proteome</keyword>
<dbReference type="Pfam" id="PF05439">
    <property type="entry name" value="JTB"/>
    <property type="match status" value="1"/>
</dbReference>
<dbReference type="Gene3D" id="3.40.50.150">
    <property type="entry name" value="Vaccinia Virus protein VP39"/>
    <property type="match status" value="1"/>
</dbReference>
<evidence type="ECO:0000313" key="3">
    <source>
        <dbReference type="EMBL" id="KAK7595225.1"/>
    </source>
</evidence>
<feature type="domain" description="Methyltransferase" evidence="2">
    <location>
        <begin position="478"/>
        <end position="600"/>
    </location>
</feature>
<dbReference type="PANTHER" id="PTHR13369:SF0">
    <property type="entry name" value="GLUTATHIONE S-TRANSFERASE C-TERMINAL DOMAIN-CONTAINING PROTEIN"/>
    <property type="match status" value="1"/>
</dbReference>
<gene>
    <name evidence="3" type="ORF">V9T40_001658</name>
</gene>
<protein>
    <recommendedName>
        <fullName evidence="2">Methyltransferase domain-containing protein</fullName>
    </recommendedName>
</protein>
<dbReference type="PANTHER" id="PTHR13369">
    <property type="match status" value="1"/>
</dbReference>
<dbReference type="SUPFAM" id="SSF53335">
    <property type="entry name" value="S-adenosyl-L-methionine-dependent methyltransferases"/>
    <property type="match status" value="1"/>
</dbReference>
<dbReference type="Proteomes" id="UP001367676">
    <property type="component" value="Unassembled WGS sequence"/>
</dbReference>
<dbReference type="InterPro" id="IPR008657">
    <property type="entry name" value="JTB"/>
</dbReference>
<dbReference type="AlphaFoldDB" id="A0AAN9TIF2"/>
<dbReference type="GO" id="GO:0005737">
    <property type="term" value="C:cytoplasm"/>
    <property type="evidence" value="ECO:0007669"/>
    <property type="project" value="TreeGrafter"/>
</dbReference>
<name>A0AAN9TIF2_9HEMI</name>